<evidence type="ECO:0000313" key="2">
    <source>
        <dbReference type="Proteomes" id="UP001172217"/>
    </source>
</evidence>
<reference evidence="1" key="1">
    <citation type="submission" date="2023-07" db="EMBL/GenBank/DDBJ databases">
        <title>A collection of bacterial strains from the Burkholderia cepacia Research Laboratory and Repository.</title>
        <authorList>
            <person name="Lipuma J."/>
            <person name="Spilker T."/>
            <person name="Caverly L."/>
        </authorList>
    </citation>
    <scope>NUCLEOTIDE SEQUENCE</scope>
    <source>
        <strain evidence="1">AU45194</strain>
    </source>
</reference>
<accession>A0ABT8P2I7</accession>
<name>A0ABT8P2I7_9BURK</name>
<protein>
    <submittedName>
        <fullName evidence="1">Uncharacterized protein</fullName>
    </submittedName>
</protein>
<proteinExistence type="predicted"/>
<keyword evidence="2" id="KW-1185">Reference proteome</keyword>
<sequence length="148" mass="16779">MMARRKAEFQTLDPSTWPTVAWTEFDAAERESIRARTTAIEQYARGAPIKEIEQSTGVNRRQLYRLLERALTAHPDGRLCGFRALILHSRVADYVRLSPVKLNGDPVLPLRQCSRSPDGPRLVVVSITITTGSRFRDTPGRRMHGIRP</sequence>
<dbReference type="Proteomes" id="UP001172217">
    <property type="component" value="Unassembled WGS sequence"/>
</dbReference>
<dbReference type="EMBL" id="JAUJQL010000029">
    <property type="protein sequence ID" value="MDN7528025.1"/>
    <property type="molecule type" value="Genomic_DNA"/>
</dbReference>
<organism evidence="1 2">
    <name type="scientific">Burkholderia orbicola</name>
    <dbReference type="NCBI Taxonomy" id="2978683"/>
    <lineage>
        <taxon>Bacteria</taxon>
        <taxon>Pseudomonadati</taxon>
        <taxon>Pseudomonadota</taxon>
        <taxon>Betaproteobacteria</taxon>
        <taxon>Burkholderiales</taxon>
        <taxon>Burkholderiaceae</taxon>
        <taxon>Burkholderia</taxon>
        <taxon>Burkholderia cepacia complex</taxon>
    </lineage>
</organism>
<comment type="caution">
    <text evidence="1">The sequence shown here is derived from an EMBL/GenBank/DDBJ whole genome shotgun (WGS) entry which is preliminary data.</text>
</comment>
<gene>
    <name evidence="1" type="ORF">QZM70_34300</name>
</gene>
<evidence type="ECO:0000313" key="1">
    <source>
        <dbReference type="EMBL" id="MDN7528025.1"/>
    </source>
</evidence>